<name>A0ABR0JZA0_9EURO</name>
<accession>A0ABR0JZA0</accession>
<gene>
    <name evidence="2" type="ORF">LTR24_008733</name>
</gene>
<evidence type="ECO:0000313" key="2">
    <source>
        <dbReference type="EMBL" id="KAK5080026.1"/>
    </source>
</evidence>
<feature type="region of interest" description="Disordered" evidence="1">
    <location>
        <begin position="433"/>
        <end position="452"/>
    </location>
</feature>
<organism evidence="2 3">
    <name type="scientific">Lithohypha guttulata</name>
    <dbReference type="NCBI Taxonomy" id="1690604"/>
    <lineage>
        <taxon>Eukaryota</taxon>
        <taxon>Fungi</taxon>
        <taxon>Dikarya</taxon>
        <taxon>Ascomycota</taxon>
        <taxon>Pezizomycotina</taxon>
        <taxon>Eurotiomycetes</taxon>
        <taxon>Chaetothyriomycetidae</taxon>
        <taxon>Chaetothyriales</taxon>
        <taxon>Trichomeriaceae</taxon>
        <taxon>Lithohypha</taxon>
    </lineage>
</organism>
<sequence length="497" mass="56764">MNGGQDDGLYAQASTQPAILSLLGLPAEIRVMILKYLLCSEDPDQCLTDLPQVVEDRLLEGLLTDSDGEEEDGQDTDDEYTIGGDGEHSYHVHLPTDGSVEAGQGRLCGWLRRLANCVHQTHPSTSTISPSISNVILDDKPRLSSPQDPSASKCVLGLHPQILAACRMLYAEGQHILYEHKIVKVTYFADENIKPRAYVLGESSVEEAMKKYPALKQIKRWAVGIFSDCEQRIYNYEFEDPGGYRLWSSRLFIDIAALLSVSDMEYLDIEVAYLPGPDSPPDNDYDLFWFEMFCNPFRVLRSWECSVSIPTHKGRDLERTIEEHIRSDRPMLEPWTFFDRDLEPLFNDVHAIADLLCWDGQKLVQKEIQQHCQIPQFDQIEAAEDLLESIRDAVYGWDTDVFFIEARNLLRLIQTYLPKVLAYLEKEEHARDKPIPPYKASDEHHPEPRGEMEVQMEAGEGLVTEQAGDAERDSIVREKTRITILSIKAFELFRWLK</sequence>
<evidence type="ECO:0000256" key="1">
    <source>
        <dbReference type="SAM" id="MobiDB-lite"/>
    </source>
</evidence>
<dbReference type="EMBL" id="JAVRRG010000160">
    <property type="protein sequence ID" value="KAK5080026.1"/>
    <property type="molecule type" value="Genomic_DNA"/>
</dbReference>
<comment type="caution">
    <text evidence="2">The sequence shown here is derived from an EMBL/GenBank/DDBJ whole genome shotgun (WGS) entry which is preliminary data.</text>
</comment>
<dbReference type="Proteomes" id="UP001345013">
    <property type="component" value="Unassembled WGS sequence"/>
</dbReference>
<feature type="region of interest" description="Disordered" evidence="1">
    <location>
        <begin position="62"/>
        <end position="85"/>
    </location>
</feature>
<proteinExistence type="predicted"/>
<protein>
    <submittedName>
        <fullName evidence="2">Uncharacterized protein</fullName>
    </submittedName>
</protein>
<evidence type="ECO:0000313" key="3">
    <source>
        <dbReference type="Proteomes" id="UP001345013"/>
    </source>
</evidence>
<keyword evidence="3" id="KW-1185">Reference proteome</keyword>
<feature type="compositionally biased region" description="Acidic residues" evidence="1">
    <location>
        <begin position="66"/>
        <end position="80"/>
    </location>
</feature>
<reference evidence="2 3" key="1">
    <citation type="submission" date="2023-08" db="EMBL/GenBank/DDBJ databases">
        <title>Black Yeasts Isolated from many extreme environments.</title>
        <authorList>
            <person name="Coleine C."/>
            <person name="Stajich J.E."/>
            <person name="Selbmann L."/>
        </authorList>
    </citation>
    <scope>NUCLEOTIDE SEQUENCE [LARGE SCALE GENOMIC DNA]</scope>
    <source>
        <strain evidence="2 3">CCFEE 5885</strain>
    </source>
</reference>